<evidence type="ECO:0000313" key="2">
    <source>
        <dbReference type="EMBL" id="PIO68553.1"/>
    </source>
</evidence>
<reference evidence="2 3" key="1">
    <citation type="submission" date="2015-09" db="EMBL/GenBank/DDBJ databases">
        <title>Draft genome of the parasitic nematode Teladorsagia circumcincta isolate WARC Sus (inbred).</title>
        <authorList>
            <person name="Mitreva M."/>
        </authorList>
    </citation>
    <scope>NUCLEOTIDE SEQUENCE [LARGE SCALE GENOMIC DNA]</scope>
    <source>
        <strain evidence="2 3">S</strain>
    </source>
</reference>
<organism evidence="2 3">
    <name type="scientific">Teladorsagia circumcincta</name>
    <name type="common">Brown stomach worm</name>
    <name type="synonym">Ostertagia circumcincta</name>
    <dbReference type="NCBI Taxonomy" id="45464"/>
    <lineage>
        <taxon>Eukaryota</taxon>
        <taxon>Metazoa</taxon>
        <taxon>Ecdysozoa</taxon>
        <taxon>Nematoda</taxon>
        <taxon>Chromadorea</taxon>
        <taxon>Rhabditida</taxon>
        <taxon>Rhabditina</taxon>
        <taxon>Rhabditomorpha</taxon>
        <taxon>Strongyloidea</taxon>
        <taxon>Trichostrongylidae</taxon>
        <taxon>Teladorsagia</taxon>
    </lineage>
</organism>
<evidence type="ECO:0000313" key="3">
    <source>
        <dbReference type="Proteomes" id="UP000230423"/>
    </source>
</evidence>
<name>A0A2G9UEH0_TELCI</name>
<evidence type="ECO:0000259" key="1">
    <source>
        <dbReference type="SMART" id="SM00875"/>
    </source>
</evidence>
<dbReference type="Proteomes" id="UP000230423">
    <property type="component" value="Unassembled WGS sequence"/>
</dbReference>
<dbReference type="InterPro" id="IPR011705">
    <property type="entry name" value="BACK"/>
</dbReference>
<proteinExistence type="predicted"/>
<gene>
    <name evidence="2" type="ORF">TELCIR_09662</name>
</gene>
<dbReference type="Pfam" id="PF07707">
    <property type="entry name" value="BACK"/>
    <property type="match status" value="1"/>
</dbReference>
<feature type="non-terminal residue" evidence="2">
    <location>
        <position position="169"/>
    </location>
</feature>
<protein>
    <submittedName>
        <fullName evidence="2">BTB And Kelch</fullName>
    </submittedName>
</protein>
<feature type="domain" description="BACK" evidence="1">
    <location>
        <begin position="76"/>
        <end position="150"/>
    </location>
</feature>
<dbReference type="SMART" id="SM00875">
    <property type="entry name" value="BACK"/>
    <property type="match status" value="1"/>
</dbReference>
<accession>A0A2G9UEH0</accession>
<sequence length="169" mass="18996">MKKAAHIMQRADRMYSMRGECHEISRKKGAARTGTGLQIRSYYLPMVDGYGSNVYPSGITGRHGTGGVGVIRRPRCDLLALRSSSDFHKLIISRFSCQDILGTEEFHQLPANQVIELISSDELRVRSEEQLLEHVRLPFCSPKFLVSAVSDNVLVMENLDCRDLVDEAK</sequence>
<dbReference type="Gene3D" id="1.25.40.420">
    <property type="match status" value="2"/>
</dbReference>
<keyword evidence="3" id="KW-1185">Reference proteome</keyword>
<dbReference type="OrthoDB" id="45365at2759"/>
<dbReference type="AlphaFoldDB" id="A0A2G9UEH0"/>
<dbReference type="EMBL" id="KZ347051">
    <property type="protein sequence ID" value="PIO68553.1"/>
    <property type="molecule type" value="Genomic_DNA"/>
</dbReference>